<feature type="compositionally biased region" description="Pro residues" evidence="1">
    <location>
        <begin position="70"/>
        <end position="82"/>
    </location>
</feature>
<feature type="compositionally biased region" description="Gly residues" evidence="1">
    <location>
        <begin position="94"/>
        <end position="114"/>
    </location>
</feature>
<evidence type="ECO:0000256" key="1">
    <source>
        <dbReference type="SAM" id="MobiDB-lite"/>
    </source>
</evidence>
<sequence length="496" mass="53110">MPLNETSRYAHMRTPAWLNPSPQPPSDAQKERRRPNDALLNDPNSDILIDFNSNQGFYEAAKKKKTKTPSAPPPPPPPPAAPPADDGQKDDNTGGDGGASGGDAAGGAGDGNGDGNSNSPPKPPTTFENINLGDNKPDLGLSPPENKGISSSWGAKLGFGGGIEEDDDGWGFGAKKEKKKGSTLWGAEPDEEPKDGDDPWGWSGQKKKGKAGGILEELALDSDTAPPNGKKDIWDTWGISKKDRAKKKGIMEEVALAAAPDPPSMEDQWGGWSGKKEHSQSSLWGAQDSIPAPAPDPPSFEDKDGDDFWSTFGTGKAKPPPEETSGWGSWGIGKKGEDETKPPKTEDDGWDLWGTGKKKKKAGDLIQIEDDIPPPAPDPVEAVGTDDFLDSWGFGKKPKKPAADPFDFKTSGADDPNDALWGSIDNKKPNAHEFLIDATGEPYHDIFGEGLRSKALDDEIWKSQLGLDFIPRGGEVREHRNSPCLTALPQYQPPHL</sequence>
<dbReference type="OrthoDB" id="5244639at2759"/>
<gene>
    <name evidence="2" type="ORF">FOC4_g10003092</name>
</gene>
<organism evidence="2 3">
    <name type="scientific">Fusarium oxysporum f. sp. cubense (strain race 4)</name>
    <name type="common">Panama disease fungus</name>
    <dbReference type="NCBI Taxonomy" id="2502994"/>
    <lineage>
        <taxon>Eukaryota</taxon>
        <taxon>Fungi</taxon>
        <taxon>Dikarya</taxon>
        <taxon>Ascomycota</taxon>
        <taxon>Pezizomycotina</taxon>
        <taxon>Sordariomycetes</taxon>
        <taxon>Hypocreomycetidae</taxon>
        <taxon>Hypocreales</taxon>
        <taxon>Nectriaceae</taxon>
        <taxon>Fusarium</taxon>
        <taxon>Fusarium oxysporum species complex</taxon>
    </lineage>
</organism>
<evidence type="ECO:0000313" key="2">
    <source>
        <dbReference type="EMBL" id="EMT66759.1"/>
    </source>
</evidence>
<reference evidence="3" key="1">
    <citation type="submission" date="2012-09" db="EMBL/GenBank/DDBJ databases">
        <title>Genome sequencing and comparative transcriptomics of race 1 and race 4 of banana pathogen: Fusarium oxysporum f. sp. cubense.</title>
        <authorList>
            <person name="Fang X."/>
            <person name="Huang J."/>
        </authorList>
    </citation>
    <scope>NUCLEOTIDE SEQUENCE [LARGE SCALE GENOMIC DNA]</scope>
    <source>
        <strain evidence="3">race 4</strain>
    </source>
</reference>
<dbReference type="EMBL" id="KB726987">
    <property type="protein sequence ID" value="EMT66759.1"/>
    <property type="molecule type" value="Genomic_DNA"/>
</dbReference>
<dbReference type="AlphaFoldDB" id="N1RLX2"/>
<evidence type="ECO:0000313" key="3">
    <source>
        <dbReference type="Proteomes" id="UP000016929"/>
    </source>
</evidence>
<keyword evidence="3" id="KW-1185">Reference proteome</keyword>
<feature type="region of interest" description="Disordered" evidence="1">
    <location>
        <begin position="256"/>
        <end position="415"/>
    </location>
</feature>
<feature type="region of interest" description="Disordered" evidence="1">
    <location>
        <begin position="1"/>
        <end position="211"/>
    </location>
</feature>
<proteinExistence type="predicted"/>
<accession>N1RLX2</accession>
<feature type="compositionally biased region" description="Basic and acidic residues" evidence="1">
    <location>
        <begin position="334"/>
        <end position="347"/>
    </location>
</feature>
<reference evidence="3" key="2">
    <citation type="journal article" date="2014" name="PLoS ONE">
        <title>Genome and Transcriptome Analysis of the Fungal Pathogen Fusarium oxysporum f. sp. cubense Causing Banana Vascular Wilt Disease.</title>
        <authorList>
            <person name="Guo L."/>
            <person name="Han L."/>
            <person name="Yang L."/>
            <person name="Zeng H."/>
            <person name="Fan D."/>
            <person name="Zhu Y."/>
            <person name="Feng Y."/>
            <person name="Wang G."/>
            <person name="Peng C."/>
            <person name="Jiang X."/>
            <person name="Zhou D."/>
            <person name="Ni P."/>
            <person name="Liang C."/>
            <person name="Liu L."/>
            <person name="Wang J."/>
            <person name="Mao C."/>
            <person name="Fang X."/>
            <person name="Peng M."/>
            <person name="Huang J."/>
        </authorList>
    </citation>
    <scope>NUCLEOTIDE SEQUENCE [LARGE SCALE GENOMIC DNA]</scope>
    <source>
        <strain evidence="3">race 4</strain>
    </source>
</reference>
<dbReference type="HOGENOM" id="CLU_549862_0_0_1"/>
<dbReference type="STRING" id="1229665.N1RLX2"/>
<protein>
    <submittedName>
        <fullName evidence="2">Uncharacterized protein</fullName>
    </submittedName>
</protein>
<name>N1RLX2_FUSC4</name>
<dbReference type="Proteomes" id="UP000016929">
    <property type="component" value="Unassembled WGS sequence"/>
</dbReference>